<evidence type="ECO:0000259" key="3">
    <source>
        <dbReference type="PROSITE" id="PS50222"/>
    </source>
</evidence>
<name>A0A9P1GGV9_9DINO</name>
<dbReference type="InterPro" id="IPR011992">
    <property type="entry name" value="EF-hand-dom_pair"/>
</dbReference>
<dbReference type="EMBL" id="CAMXCT020005557">
    <property type="protein sequence ID" value="CAL1166078.1"/>
    <property type="molecule type" value="Genomic_DNA"/>
</dbReference>
<keyword evidence="2" id="KW-1133">Transmembrane helix</keyword>
<dbReference type="Proteomes" id="UP001152797">
    <property type="component" value="Unassembled WGS sequence"/>
</dbReference>
<dbReference type="SUPFAM" id="SSF47473">
    <property type="entry name" value="EF-hand"/>
    <property type="match status" value="1"/>
</dbReference>
<comment type="caution">
    <text evidence="4">The sequence shown here is derived from an EMBL/GenBank/DDBJ whole genome shotgun (WGS) entry which is preliminary data.</text>
</comment>
<dbReference type="AlphaFoldDB" id="A0A9P1GGV9"/>
<organism evidence="4">
    <name type="scientific">Cladocopium goreaui</name>
    <dbReference type="NCBI Taxonomy" id="2562237"/>
    <lineage>
        <taxon>Eukaryota</taxon>
        <taxon>Sar</taxon>
        <taxon>Alveolata</taxon>
        <taxon>Dinophyceae</taxon>
        <taxon>Suessiales</taxon>
        <taxon>Symbiodiniaceae</taxon>
        <taxon>Cladocopium</taxon>
    </lineage>
</organism>
<dbReference type="Gene3D" id="1.10.238.10">
    <property type="entry name" value="EF-hand"/>
    <property type="match status" value="1"/>
</dbReference>
<evidence type="ECO:0000256" key="2">
    <source>
        <dbReference type="SAM" id="Phobius"/>
    </source>
</evidence>
<keyword evidence="7" id="KW-1185">Reference proteome</keyword>
<dbReference type="EMBL" id="CAMXCT030005557">
    <property type="protein sequence ID" value="CAL4800015.1"/>
    <property type="molecule type" value="Genomic_DNA"/>
</dbReference>
<feature type="transmembrane region" description="Helical" evidence="2">
    <location>
        <begin position="101"/>
        <end position="125"/>
    </location>
</feature>
<feature type="domain" description="EF-hand" evidence="3">
    <location>
        <begin position="149"/>
        <end position="184"/>
    </location>
</feature>
<evidence type="ECO:0000313" key="6">
    <source>
        <dbReference type="EMBL" id="CAL4800015.1"/>
    </source>
</evidence>
<dbReference type="OrthoDB" id="2984333at2759"/>
<keyword evidence="2" id="KW-0472">Membrane</keyword>
<keyword evidence="2" id="KW-0812">Transmembrane</keyword>
<dbReference type="InterPro" id="IPR002048">
    <property type="entry name" value="EF_hand_dom"/>
</dbReference>
<dbReference type="PROSITE" id="PS00018">
    <property type="entry name" value="EF_HAND_1"/>
    <property type="match status" value="1"/>
</dbReference>
<sequence length="297" mass="34052">MRTLRLFRGLRLLVHACASFLPSLMWSMALLSLCIMTSGLVIGNLLHEFIMDETKEMEQRIWVWMHYGTAYRAIWTMYEMTFAGNWPVSARPVLENVNHGYCMFFALYVTVIVFAVLRVITAIFVKETLEVASNDAELMVQERMRKKASYVKKLESIFKAMDDSGDGLLSEEEMSEWLMDERVQAYLESLDVDVAEGEALFRLLQNDEGDITYQDFIAGILRCKGAARAIDQLILQSEVERVADALNNLTMALEEAKVIASSDRQKRRQRFAHQMTLFQSCTMNFPENGVLRTASIH</sequence>
<keyword evidence="1" id="KW-0106">Calcium</keyword>
<reference evidence="5" key="2">
    <citation type="submission" date="2024-04" db="EMBL/GenBank/DDBJ databases">
        <authorList>
            <person name="Chen Y."/>
            <person name="Shah S."/>
            <person name="Dougan E. K."/>
            <person name="Thang M."/>
            <person name="Chan C."/>
        </authorList>
    </citation>
    <scope>NUCLEOTIDE SEQUENCE [LARGE SCALE GENOMIC DNA]</scope>
</reference>
<dbReference type="GO" id="GO:0005509">
    <property type="term" value="F:calcium ion binding"/>
    <property type="evidence" value="ECO:0007669"/>
    <property type="project" value="InterPro"/>
</dbReference>
<keyword evidence="6" id="KW-0407">Ion channel</keyword>
<keyword evidence="6" id="KW-0406">Ion transport</keyword>
<dbReference type="InterPro" id="IPR018247">
    <property type="entry name" value="EF_Hand_1_Ca_BS"/>
</dbReference>
<evidence type="ECO:0000313" key="7">
    <source>
        <dbReference type="Proteomes" id="UP001152797"/>
    </source>
</evidence>
<dbReference type="PROSITE" id="PS50222">
    <property type="entry name" value="EF_HAND_2"/>
    <property type="match status" value="1"/>
</dbReference>
<dbReference type="GO" id="GO:0034220">
    <property type="term" value="P:monoatomic ion transmembrane transport"/>
    <property type="evidence" value="ECO:0007669"/>
    <property type="project" value="UniProtKB-KW"/>
</dbReference>
<accession>A0A9P1GGV9</accession>
<gene>
    <name evidence="4" type="ORF">C1SCF055_LOCUS37737</name>
</gene>
<protein>
    <submittedName>
        <fullName evidence="6">Sodium channel protein type 5 subunit alpha</fullName>
    </submittedName>
</protein>
<proteinExistence type="predicted"/>
<dbReference type="Gene3D" id="1.10.287.70">
    <property type="match status" value="1"/>
</dbReference>
<keyword evidence="6" id="KW-0813">Transport</keyword>
<evidence type="ECO:0000313" key="5">
    <source>
        <dbReference type="EMBL" id="CAL1166078.1"/>
    </source>
</evidence>
<dbReference type="EMBL" id="CAMXCT010005557">
    <property type="protein sequence ID" value="CAI4012703.1"/>
    <property type="molecule type" value="Genomic_DNA"/>
</dbReference>
<reference evidence="4" key="1">
    <citation type="submission" date="2022-10" db="EMBL/GenBank/DDBJ databases">
        <authorList>
            <person name="Chen Y."/>
            <person name="Dougan E. K."/>
            <person name="Chan C."/>
            <person name="Rhodes N."/>
            <person name="Thang M."/>
        </authorList>
    </citation>
    <scope>NUCLEOTIDE SEQUENCE</scope>
</reference>
<evidence type="ECO:0000313" key="4">
    <source>
        <dbReference type="EMBL" id="CAI4012703.1"/>
    </source>
</evidence>
<feature type="transmembrane region" description="Helical" evidence="2">
    <location>
        <begin position="12"/>
        <end position="41"/>
    </location>
</feature>
<evidence type="ECO:0000256" key="1">
    <source>
        <dbReference type="ARBA" id="ARBA00022837"/>
    </source>
</evidence>